<dbReference type="Proteomes" id="UP001231166">
    <property type="component" value="Chromosome"/>
</dbReference>
<protein>
    <submittedName>
        <fullName evidence="2">Uncharacterized protein</fullName>
    </submittedName>
</protein>
<accession>A0AAX3YPX7</accession>
<dbReference type="Proteomes" id="UP001066327">
    <property type="component" value="Unassembled WGS sequence"/>
</dbReference>
<evidence type="ECO:0000313" key="4">
    <source>
        <dbReference type="Proteomes" id="UP001231166"/>
    </source>
</evidence>
<reference evidence="2" key="2">
    <citation type="submission" date="2023-07" db="EMBL/GenBank/DDBJ databases">
        <title>Genomic analysis of Rhodococcus opacus VOC-14 with glycol ethers degradation activity.</title>
        <authorList>
            <person name="Narkevich D.A."/>
            <person name="Hlushen A.M."/>
            <person name="Akhremchuk A.E."/>
            <person name="Sikolenko M.A."/>
            <person name="Valentovich L.N."/>
        </authorList>
    </citation>
    <scope>NUCLEOTIDE SEQUENCE</scope>
    <source>
        <strain evidence="2">VOC-14</strain>
    </source>
</reference>
<dbReference type="AlphaFoldDB" id="A0AAX3YPX7"/>
<dbReference type="EMBL" id="CP130953">
    <property type="protein sequence ID" value="WLF51131.1"/>
    <property type="molecule type" value="Genomic_DNA"/>
</dbReference>
<name>A0AAX3YPX7_RHOOP</name>
<dbReference type="SUPFAM" id="SSF56399">
    <property type="entry name" value="ADP-ribosylation"/>
    <property type="match status" value="1"/>
</dbReference>
<evidence type="ECO:0000313" key="1">
    <source>
        <dbReference type="EMBL" id="MCZ4587763.1"/>
    </source>
</evidence>
<keyword evidence="3" id="KW-1185">Reference proteome</keyword>
<reference evidence="1" key="1">
    <citation type="submission" date="2022-12" db="EMBL/GenBank/DDBJ databases">
        <authorList>
            <person name="Krivoruchko A.V."/>
            <person name="Elkin A."/>
        </authorList>
    </citation>
    <scope>NUCLEOTIDE SEQUENCE</scope>
    <source>
        <strain evidence="1">IEGM 249</strain>
    </source>
</reference>
<organism evidence="2 4">
    <name type="scientific">Rhodococcus opacus</name>
    <name type="common">Nocardia opaca</name>
    <dbReference type="NCBI Taxonomy" id="37919"/>
    <lineage>
        <taxon>Bacteria</taxon>
        <taxon>Bacillati</taxon>
        <taxon>Actinomycetota</taxon>
        <taxon>Actinomycetes</taxon>
        <taxon>Mycobacteriales</taxon>
        <taxon>Nocardiaceae</taxon>
        <taxon>Rhodococcus</taxon>
    </lineage>
</organism>
<evidence type="ECO:0000313" key="2">
    <source>
        <dbReference type="EMBL" id="WLF51131.1"/>
    </source>
</evidence>
<gene>
    <name evidence="1" type="ORF">O4328_29425</name>
    <name evidence="2" type="ORF">Q5707_34405</name>
</gene>
<dbReference type="EMBL" id="JAPWIS010000018">
    <property type="protein sequence ID" value="MCZ4587763.1"/>
    <property type="molecule type" value="Genomic_DNA"/>
</dbReference>
<sequence>MWEDVRRAHFPTAPSRFQSFFAVDTLKQAHAFRTAFDPTGTAKIWQVETAHTGFRANVELLRTHGTALVTSYHAHCLWSQRSPEHEVPVTWEILLPPSVHVLEPAEPPVAVPSNRNTRSRSNRLVPGACRREEALPYAWWCARRSPQHG</sequence>
<evidence type="ECO:0000313" key="3">
    <source>
        <dbReference type="Proteomes" id="UP001066327"/>
    </source>
</evidence>
<proteinExistence type="predicted"/>